<dbReference type="NCBIfam" id="TIGR00374">
    <property type="entry name" value="flippase-like domain"/>
    <property type="match status" value="1"/>
</dbReference>
<evidence type="ECO:0000256" key="2">
    <source>
        <dbReference type="ARBA" id="ARBA00022475"/>
    </source>
</evidence>
<evidence type="ECO:0000256" key="1">
    <source>
        <dbReference type="ARBA" id="ARBA00004651"/>
    </source>
</evidence>
<feature type="transmembrane region" description="Helical" evidence="6">
    <location>
        <begin position="126"/>
        <end position="143"/>
    </location>
</feature>
<dbReference type="EC" id="2.3.2.3" evidence="6"/>
<evidence type="ECO:0000256" key="5">
    <source>
        <dbReference type="ARBA" id="ARBA00023136"/>
    </source>
</evidence>
<dbReference type="GO" id="GO:0006629">
    <property type="term" value="P:lipid metabolic process"/>
    <property type="evidence" value="ECO:0007669"/>
    <property type="project" value="UniProtKB-KW"/>
</dbReference>
<evidence type="ECO:0000256" key="4">
    <source>
        <dbReference type="ARBA" id="ARBA00022989"/>
    </source>
</evidence>
<feature type="transmembrane region" description="Helical" evidence="6">
    <location>
        <begin position="330"/>
        <end position="349"/>
    </location>
</feature>
<evidence type="ECO:0000256" key="6">
    <source>
        <dbReference type="RuleBase" id="RU363042"/>
    </source>
</evidence>
<feature type="transmembrane region" description="Helical" evidence="6">
    <location>
        <begin position="271"/>
        <end position="290"/>
    </location>
</feature>
<dbReference type="STRING" id="39492.ERS852540_00950"/>
<evidence type="ECO:0000256" key="3">
    <source>
        <dbReference type="ARBA" id="ARBA00022692"/>
    </source>
</evidence>
<feature type="transmembrane region" description="Helical" evidence="6">
    <location>
        <begin position="9"/>
        <end position="28"/>
    </location>
</feature>
<comment type="catalytic activity">
    <reaction evidence="6">
        <text>L-lysyl-tRNA(Lys) + a 1,2-diacyl-sn-glycero-3-phospho-(1'-sn-glycerol) = a 1,2-diacyl-sn-glycero-3-phospho-1'-(3'-O-L-lysyl)-sn-glycerol + tRNA(Lys)</text>
        <dbReference type="Rhea" id="RHEA:10668"/>
        <dbReference type="Rhea" id="RHEA-COMP:9696"/>
        <dbReference type="Rhea" id="RHEA-COMP:9697"/>
        <dbReference type="ChEBI" id="CHEBI:64716"/>
        <dbReference type="ChEBI" id="CHEBI:75792"/>
        <dbReference type="ChEBI" id="CHEBI:78442"/>
        <dbReference type="ChEBI" id="CHEBI:78529"/>
        <dbReference type="EC" id="2.3.2.3"/>
    </reaction>
</comment>
<keyword evidence="3 6" id="KW-0812">Transmembrane</keyword>
<evidence type="ECO:0000313" key="8">
    <source>
        <dbReference type="Proteomes" id="UP000095662"/>
    </source>
</evidence>
<feature type="transmembrane region" description="Helical" evidence="6">
    <location>
        <begin position="155"/>
        <end position="179"/>
    </location>
</feature>
<keyword evidence="6" id="KW-0808">Transferase</keyword>
<keyword evidence="6" id="KW-0443">Lipid metabolism</keyword>
<feature type="transmembrane region" description="Helical" evidence="6">
    <location>
        <begin position="242"/>
        <end position="265"/>
    </location>
</feature>
<name>A0A174ZBJ7_9FIRM</name>
<keyword evidence="4 6" id="KW-1133">Transmembrane helix</keyword>
<dbReference type="Pfam" id="PF03706">
    <property type="entry name" value="LPG_synthase_TM"/>
    <property type="match status" value="1"/>
</dbReference>
<keyword evidence="5 6" id="KW-0472">Membrane</keyword>
<organism evidence="7 8">
    <name type="scientific">[Eubacterium] siraeum</name>
    <dbReference type="NCBI Taxonomy" id="39492"/>
    <lineage>
        <taxon>Bacteria</taxon>
        <taxon>Bacillati</taxon>
        <taxon>Bacillota</taxon>
        <taxon>Clostridia</taxon>
        <taxon>Eubacteriales</taxon>
        <taxon>Oscillospiraceae</taxon>
        <taxon>Oscillospiraceae incertae sedis</taxon>
    </lineage>
</organism>
<keyword evidence="6" id="KW-0046">Antibiotic resistance</keyword>
<dbReference type="OrthoDB" id="9810654at2"/>
<dbReference type="Proteomes" id="UP000095662">
    <property type="component" value="Unassembled WGS sequence"/>
</dbReference>
<dbReference type="AlphaFoldDB" id="A0A174ZBJ7"/>
<comment type="subcellular location">
    <subcellularLocation>
        <location evidence="1 6">Cell membrane</location>
        <topology evidence="1 6">Multi-pass membrane protein</topology>
    </subcellularLocation>
</comment>
<dbReference type="EMBL" id="CZBY01000006">
    <property type="protein sequence ID" value="CUQ84664.1"/>
    <property type="molecule type" value="Genomic_DNA"/>
</dbReference>
<evidence type="ECO:0000313" key="7">
    <source>
        <dbReference type="EMBL" id="CUQ84664.1"/>
    </source>
</evidence>
<comment type="function">
    <text evidence="6">Catalyzes the transfer of a lysyl group from L-lysyl-tRNA(Lys) to membrane-bound phosphatidylglycerol (PG), which produces lysylphosphatidylglycerol (LPG), a major component of the bacterial membrane with a positive net charge. LPG synthesis contributes to bacterial virulence as it is involved in the resistance mechanism against cationic antimicrobial peptides (CAMP) produces by the host's immune system (defensins, cathelicidins) and by the competing microorganisms.</text>
</comment>
<dbReference type="GO" id="GO:0050071">
    <property type="term" value="F:phosphatidylglycerol lysyltransferase activity"/>
    <property type="evidence" value="ECO:0007669"/>
    <property type="project" value="UniProtKB-EC"/>
</dbReference>
<keyword evidence="2" id="KW-1003">Cell membrane</keyword>
<feature type="transmembrane region" description="Helical" evidence="6">
    <location>
        <begin position="40"/>
        <end position="59"/>
    </location>
</feature>
<comment type="similarity">
    <text evidence="6">Belongs to the LPG synthase family.</text>
</comment>
<dbReference type="GO" id="GO:0046677">
    <property type="term" value="P:response to antibiotic"/>
    <property type="evidence" value="ECO:0007669"/>
    <property type="project" value="UniProtKB-KW"/>
</dbReference>
<dbReference type="PANTHER" id="PTHR37693:SF1">
    <property type="entry name" value="INTEGRAL MEMBRANE PROTEIN"/>
    <property type="match status" value="1"/>
</dbReference>
<protein>
    <recommendedName>
        <fullName evidence="6">Phosphatidylglycerol lysyltransferase</fullName>
        <ecNumber evidence="6">2.3.2.3</ecNumber>
    </recommendedName>
    <alternativeName>
        <fullName evidence="6">Lysylphosphatidylglycerol synthase</fullName>
    </alternativeName>
</protein>
<reference evidence="7 8" key="1">
    <citation type="submission" date="2015-09" db="EMBL/GenBank/DDBJ databases">
        <authorList>
            <consortium name="Pathogen Informatics"/>
        </authorList>
    </citation>
    <scope>NUCLEOTIDE SEQUENCE [LARGE SCALE GENOMIC DNA]</scope>
    <source>
        <strain evidence="7 8">2789STDY5834928</strain>
    </source>
</reference>
<accession>A0A174ZBJ7</accession>
<sequence length="371" mass="42177">MKKKKSNKLNLIICAIAFVFMIFYVYFVDGFDNLVNSIQKINVGFLFIAMGLMIVYWLLEALGVHAALRATYPKAKFSRTFMTTLLGQYFNCITPSSTGGQPMQVYYFTKFGVPMSHAMTSLLSKFIMYQFVLTGYSAVVLIARFNNFSTDYAPLMALVILGFIINTIVIILLFMLAFFKKPVKKMAVWAVKLLAKIHIFKFRFIKSEEDKIKKIRSVEEIVDEYHDNFVFIKKKPWLIIRLIIYNVIQLTAYFSISYVIYLGFGLSGTDYLTIISCQAFVLMISGFMPLPGALGAAEGSYTLFFSNIFIGSDGTKYVGISTFIWRFLTFYLPIIAGLILSTFVGKFMNVEAPDKSTIKLTEEELKGDPID</sequence>
<gene>
    <name evidence="6" type="primary">mprF</name>
    <name evidence="7" type="ORF">ERS852540_00950</name>
</gene>
<dbReference type="PANTHER" id="PTHR37693">
    <property type="entry name" value="PHOSPHATIDYLGLYCEROL LYSYLTRANSFERASE"/>
    <property type="match status" value="1"/>
</dbReference>
<proteinExistence type="inferred from homology"/>
<dbReference type="GO" id="GO:0005886">
    <property type="term" value="C:plasma membrane"/>
    <property type="evidence" value="ECO:0007669"/>
    <property type="project" value="UniProtKB-SubCell"/>
</dbReference>
<dbReference type="InterPro" id="IPR022791">
    <property type="entry name" value="L-PG_synthase/AglD"/>
</dbReference>